<keyword evidence="5 8" id="KW-0963">Cytoplasm</keyword>
<dbReference type="PIRSF" id="PIRSF006431">
    <property type="entry name" value="Pept_S33"/>
    <property type="match status" value="1"/>
</dbReference>
<evidence type="ECO:0000256" key="6">
    <source>
        <dbReference type="ARBA" id="ARBA00022670"/>
    </source>
</evidence>
<keyword evidence="11" id="KW-1133">Transmembrane helix</keyword>
<organism evidence="13">
    <name type="scientific">Talaromyces marneffei PM1</name>
    <dbReference type="NCBI Taxonomy" id="1077442"/>
    <lineage>
        <taxon>Eukaryota</taxon>
        <taxon>Fungi</taxon>
        <taxon>Dikarya</taxon>
        <taxon>Ascomycota</taxon>
        <taxon>Pezizomycotina</taxon>
        <taxon>Eurotiomycetes</taxon>
        <taxon>Eurotiomycetidae</taxon>
        <taxon>Eurotiales</taxon>
        <taxon>Trichocomaceae</taxon>
        <taxon>Talaromyces</taxon>
        <taxon>Talaromyces sect. Talaromyces</taxon>
    </lineage>
</organism>
<dbReference type="Gene3D" id="3.40.50.1820">
    <property type="entry name" value="alpha/beta hydrolase"/>
    <property type="match status" value="1"/>
</dbReference>
<dbReference type="EMBL" id="JPOX01000015">
    <property type="protein sequence ID" value="KFX47494.1"/>
    <property type="molecule type" value="Genomic_DNA"/>
</dbReference>
<dbReference type="GO" id="GO:0006508">
    <property type="term" value="P:proteolysis"/>
    <property type="evidence" value="ECO:0007669"/>
    <property type="project" value="UniProtKB-KW"/>
</dbReference>
<evidence type="ECO:0000256" key="8">
    <source>
        <dbReference type="PIRNR" id="PIRNR006431"/>
    </source>
</evidence>
<keyword evidence="6 8" id="KW-0645">Protease</keyword>
<evidence type="ECO:0000256" key="5">
    <source>
        <dbReference type="ARBA" id="ARBA00022490"/>
    </source>
</evidence>
<dbReference type="InterPro" id="IPR002410">
    <property type="entry name" value="Peptidase_S33"/>
</dbReference>
<evidence type="ECO:0000256" key="10">
    <source>
        <dbReference type="RuleBase" id="RU003421"/>
    </source>
</evidence>
<dbReference type="PANTHER" id="PTHR43722:SF1">
    <property type="entry name" value="PROLINE IMINOPEPTIDASE"/>
    <property type="match status" value="1"/>
</dbReference>
<feature type="active site" description="Proton donor" evidence="9">
    <location>
        <position position="306"/>
    </location>
</feature>
<dbReference type="GO" id="GO:0004177">
    <property type="term" value="F:aminopeptidase activity"/>
    <property type="evidence" value="ECO:0007669"/>
    <property type="project" value="UniProtKB-UniRule"/>
</dbReference>
<evidence type="ECO:0000256" key="9">
    <source>
        <dbReference type="PIRSR" id="PIRSR006431-1"/>
    </source>
</evidence>
<evidence type="ECO:0000256" key="1">
    <source>
        <dbReference type="ARBA" id="ARBA00001585"/>
    </source>
</evidence>
<comment type="subcellular location">
    <subcellularLocation>
        <location evidence="2 8">Cytoplasm</location>
    </subcellularLocation>
</comment>
<comment type="similarity">
    <text evidence="3 8 10">Belongs to the peptidase S33 family.</text>
</comment>
<dbReference type="PANTHER" id="PTHR43722">
    <property type="entry name" value="PROLINE IMINOPEPTIDASE"/>
    <property type="match status" value="1"/>
</dbReference>
<evidence type="ECO:0000256" key="7">
    <source>
        <dbReference type="ARBA" id="ARBA00022801"/>
    </source>
</evidence>
<sequence length="351" mass="39926">MTTQGYTHDPAFDKGYLSVGSIHKLHYEQYGNPNGKPVIFLHGGPGGNTSPSNAAYFNPTIYRVVLYDQRGAGQSLPTACIEENTTHHLIGDIEILRKHLGIAKWFMVFGGSWGATLALLYAQRYPEMVGSMVLRGIFTARQSEIDWTRMPDGGAAKIWPAEYERFLGFLDDDGDERRNLPESYSKYILNVSDDEVARKKRMDAALEWNRWELTIGALTHTPSTYDKLMDEDWVLAHATLEAHYEANGAWLEEGQILKGENMERIRHIPGTIIQGRYDVVCPPQTAWELHKAWPGSRLFMIPDAGHSPTEPGTWKKLLESHHPKEQNIKEERLWSLAKNMEISRSGNYRKE</sequence>
<protein>
    <recommendedName>
        <fullName evidence="8 10">Proline iminopeptidase</fullName>
        <shortName evidence="8">PIP</shortName>
        <ecNumber evidence="8 10">3.4.11.5</ecNumber>
    </recommendedName>
    <alternativeName>
        <fullName evidence="8">Prolyl aminopeptidase</fullName>
    </alternativeName>
</protein>
<evidence type="ECO:0000256" key="2">
    <source>
        <dbReference type="ARBA" id="ARBA00004496"/>
    </source>
</evidence>
<keyword evidence="11" id="KW-0812">Transmembrane</keyword>
<dbReference type="eggNOG" id="ENOG502QPPY">
    <property type="taxonomic scope" value="Eukaryota"/>
</dbReference>
<dbReference type="PRINTS" id="PR00793">
    <property type="entry name" value="PROAMNOPTASE"/>
</dbReference>
<dbReference type="PRINTS" id="PR00111">
    <property type="entry name" value="ABHYDROLASE"/>
</dbReference>
<gene>
    <name evidence="13" type="ORF">GQ26_0152010</name>
</gene>
<keyword evidence="4 8" id="KW-0031">Aminopeptidase</keyword>
<dbReference type="NCBIfam" id="TIGR01249">
    <property type="entry name" value="pro_imino_pep_1"/>
    <property type="match status" value="1"/>
</dbReference>
<evidence type="ECO:0000256" key="11">
    <source>
        <dbReference type="SAM" id="Phobius"/>
    </source>
</evidence>
<dbReference type="AlphaFoldDB" id="A0A093VC26"/>
<evidence type="ECO:0000256" key="4">
    <source>
        <dbReference type="ARBA" id="ARBA00022438"/>
    </source>
</evidence>
<keyword evidence="11" id="KW-0472">Membrane</keyword>
<evidence type="ECO:0000259" key="12">
    <source>
        <dbReference type="Pfam" id="PF00561"/>
    </source>
</evidence>
<dbReference type="SUPFAM" id="SSF53474">
    <property type="entry name" value="alpha/beta-Hydrolases"/>
    <property type="match status" value="1"/>
</dbReference>
<feature type="domain" description="AB hydrolase-1" evidence="12">
    <location>
        <begin position="36"/>
        <end position="308"/>
    </location>
</feature>
<dbReference type="InterPro" id="IPR005944">
    <property type="entry name" value="Pro_iminopeptidase"/>
</dbReference>
<feature type="transmembrane region" description="Helical" evidence="11">
    <location>
        <begin position="105"/>
        <end position="122"/>
    </location>
</feature>
<name>A0A093VC26_TALMA</name>
<reference evidence="13" key="1">
    <citation type="journal article" date="2014" name="PLoS Genet.">
        <title>Signature Gene Expression Reveals Novel Clues to the Molecular Mechanisms of Dimorphic Transition in Penicillium marneffei.</title>
        <authorList>
            <person name="Yang E."/>
            <person name="Wang G."/>
            <person name="Cai J."/>
            <person name="Woo P.C."/>
            <person name="Lau S.K."/>
            <person name="Yuen K.-Y."/>
            <person name="Chow W.-N."/>
            <person name="Lin X."/>
        </authorList>
    </citation>
    <scope>NUCLEOTIDE SEQUENCE [LARGE SCALE GENOMIC DNA]</scope>
    <source>
        <strain evidence="13">PM1</strain>
    </source>
</reference>
<dbReference type="Pfam" id="PF00561">
    <property type="entry name" value="Abhydrolase_1"/>
    <property type="match status" value="1"/>
</dbReference>
<accession>A0A093VC26</accession>
<dbReference type="GO" id="GO:0005737">
    <property type="term" value="C:cytoplasm"/>
    <property type="evidence" value="ECO:0007669"/>
    <property type="project" value="UniProtKB-SubCell"/>
</dbReference>
<keyword evidence="7 8" id="KW-0378">Hydrolase</keyword>
<dbReference type="InterPro" id="IPR029058">
    <property type="entry name" value="AB_hydrolase_fold"/>
</dbReference>
<feature type="active site" description="Nucleophile" evidence="9">
    <location>
        <position position="112"/>
    </location>
</feature>
<evidence type="ECO:0000313" key="13">
    <source>
        <dbReference type="EMBL" id="KFX47494.1"/>
    </source>
</evidence>
<comment type="caution">
    <text evidence="13">The sequence shown here is derived from an EMBL/GenBank/DDBJ whole genome shotgun (WGS) entry which is preliminary data.</text>
</comment>
<evidence type="ECO:0000256" key="3">
    <source>
        <dbReference type="ARBA" id="ARBA00010088"/>
    </source>
</evidence>
<dbReference type="InterPro" id="IPR000073">
    <property type="entry name" value="AB_hydrolase_1"/>
</dbReference>
<comment type="catalytic activity">
    <reaction evidence="1 8 10">
        <text>Release of N-terminal proline from a peptide.</text>
        <dbReference type="EC" id="3.4.11.5"/>
    </reaction>
</comment>
<dbReference type="EC" id="3.4.11.5" evidence="8 10"/>
<proteinExistence type="inferred from homology"/>
<feature type="active site" evidence="9">
    <location>
        <position position="278"/>
    </location>
</feature>